<feature type="non-terminal residue" evidence="2">
    <location>
        <position position="1"/>
    </location>
</feature>
<evidence type="ECO:0008006" key="3">
    <source>
        <dbReference type="Google" id="ProtNLM"/>
    </source>
</evidence>
<dbReference type="CDD" id="cd09212">
    <property type="entry name" value="PUB"/>
    <property type="match status" value="1"/>
</dbReference>
<dbReference type="SUPFAM" id="SSF143503">
    <property type="entry name" value="PUG domain-like"/>
    <property type="match status" value="1"/>
</dbReference>
<name>A0A7S3F4N4_9VIRI</name>
<protein>
    <recommendedName>
        <fullName evidence="3">PUB domain-containing protein</fullName>
    </recommendedName>
</protein>
<accession>A0A7S3F4N4</accession>
<reference evidence="2" key="1">
    <citation type="submission" date="2021-01" db="EMBL/GenBank/DDBJ databases">
        <authorList>
            <person name="Corre E."/>
            <person name="Pelletier E."/>
            <person name="Niang G."/>
            <person name="Scheremetjew M."/>
            <person name="Finn R."/>
            <person name="Kale V."/>
            <person name="Holt S."/>
            <person name="Cochrane G."/>
            <person name="Meng A."/>
            <person name="Brown T."/>
            <person name="Cohen L."/>
        </authorList>
    </citation>
    <scope>NUCLEOTIDE SEQUENCE</scope>
    <source>
        <strain evidence="2">RCC927</strain>
    </source>
</reference>
<dbReference type="InterPro" id="IPR036339">
    <property type="entry name" value="PUB-like_dom_sf"/>
</dbReference>
<dbReference type="EMBL" id="HBHY01000271">
    <property type="protein sequence ID" value="CAE0124624.1"/>
    <property type="molecule type" value="Transcribed_RNA"/>
</dbReference>
<gene>
    <name evidence="2" type="ORF">PSIN1315_LOCUS175</name>
</gene>
<dbReference type="Gene3D" id="1.20.58.2190">
    <property type="match status" value="1"/>
</dbReference>
<proteinExistence type="predicted"/>
<evidence type="ECO:0000256" key="1">
    <source>
        <dbReference type="SAM" id="MobiDB-lite"/>
    </source>
</evidence>
<feature type="region of interest" description="Disordered" evidence="1">
    <location>
        <begin position="177"/>
        <end position="199"/>
    </location>
</feature>
<evidence type="ECO:0000313" key="2">
    <source>
        <dbReference type="EMBL" id="CAE0124624.1"/>
    </source>
</evidence>
<organism evidence="2">
    <name type="scientific">Prasinoderma singulare</name>
    <dbReference type="NCBI Taxonomy" id="676789"/>
    <lineage>
        <taxon>Eukaryota</taxon>
        <taxon>Viridiplantae</taxon>
        <taxon>Prasinodermophyta</taxon>
        <taxon>Prasinodermophyceae</taxon>
        <taxon>Prasinodermales</taxon>
        <taxon>Prasinodermaceae</taxon>
        <taxon>Prasinoderma</taxon>
    </lineage>
</organism>
<dbReference type="AlphaFoldDB" id="A0A7S3F4N4"/>
<sequence>VHVSSSLSVVAAARNWVLPARARPIMAFKLPPKSATPAAHERTPLEKALAAVEPIAAGETALGIMYKLTRNVQGSPREPKYRKLNPSNAKIAEMLAAGGAAVLAELGWEHGMDGEDKPALLLPIKTQCTMAQVRAIDDATAAHKKRCQEERARLARKAAAENATGDKARLLAQMEADKAERATQGPVTSGSKAQDLKGGANIMTAKEGGCCGSSGGS</sequence>